<reference evidence="2" key="1">
    <citation type="journal article" date="2019" name="Int. J. Syst. Evol. Microbiol.">
        <title>The Global Catalogue of Microorganisms (GCM) 10K type strain sequencing project: providing services to taxonomists for standard genome sequencing and annotation.</title>
        <authorList>
            <consortium name="The Broad Institute Genomics Platform"/>
            <consortium name="The Broad Institute Genome Sequencing Center for Infectious Disease"/>
            <person name="Wu L."/>
            <person name="Ma J."/>
        </authorList>
    </citation>
    <scope>NUCLEOTIDE SEQUENCE [LARGE SCALE GENOMIC DNA]</scope>
    <source>
        <strain evidence="2">CCUG 55250</strain>
    </source>
</reference>
<organism evidence="1 2">
    <name type="scientific">Larkinella bovis</name>
    <dbReference type="NCBI Taxonomy" id="683041"/>
    <lineage>
        <taxon>Bacteria</taxon>
        <taxon>Pseudomonadati</taxon>
        <taxon>Bacteroidota</taxon>
        <taxon>Cytophagia</taxon>
        <taxon>Cytophagales</taxon>
        <taxon>Spirosomataceae</taxon>
        <taxon>Larkinella</taxon>
    </lineage>
</organism>
<accession>A0ABW0IEA3</accession>
<dbReference type="Proteomes" id="UP001596106">
    <property type="component" value="Unassembled WGS sequence"/>
</dbReference>
<dbReference type="RefSeq" id="WP_379847012.1">
    <property type="nucleotide sequence ID" value="NZ_JBHSMA010000004.1"/>
</dbReference>
<keyword evidence="2" id="KW-1185">Reference proteome</keyword>
<dbReference type="Gene3D" id="3.10.450.620">
    <property type="entry name" value="JHP933, nucleotidyltransferase-like core domain"/>
    <property type="match status" value="1"/>
</dbReference>
<keyword evidence="1" id="KW-0808">Transferase</keyword>
<dbReference type="InterPro" id="IPR014942">
    <property type="entry name" value="AbiEii"/>
</dbReference>
<protein>
    <submittedName>
        <fullName evidence="1">Nucleotidyl transferase AbiEii/AbiGii toxin family protein</fullName>
    </submittedName>
</protein>
<evidence type="ECO:0000313" key="2">
    <source>
        <dbReference type="Proteomes" id="UP001596106"/>
    </source>
</evidence>
<evidence type="ECO:0000313" key="1">
    <source>
        <dbReference type="EMBL" id="MFC5410870.1"/>
    </source>
</evidence>
<gene>
    <name evidence="1" type="ORF">ACFPMF_16240</name>
</gene>
<proteinExistence type="predicted"/>
<comment type="caution">
    <text evidence="1">The sequence shown here is derived from an EMBL/GenBank/DDBJ whole genome shotgun (WGS) entry which is preliminary data.</text>
</comment>
<name>A0ABW0IEA3_9BACT</name>
<dbReference type="Pfam" id="PF08843">
    <property type="entry name" value="AbiEii"/>
    <property type="match status" value="1"/>
</dbReference>
<dbReference type="EMBL" id="JBHSMA010000004">
    <property type="protein sequence ID" value="MFC5410870.1"/>
    <property type="molecule type" value="Genomic_DNA"/>
</dbReference>
<dbReference type="GO" id="GO:0016740">
    <property type="term" value="F:transferase activity"/>
    <property type="evidence" value="ECO:0007669"/>
    <property type="project" value="UniProtKB-KW"/>
</dbReference>
<sequence length="259" mass="30326">MVNLQYIKQYYPENLHGFERELLREYLQCVMLQILFDSPLGRHFVFLGGTCLRLVHDNSRFSEDLDFDNLAITPEQFDDVAQLMEKELTGQGYHVEIQVVGKGAYRCNIKFPEMLYKQGLSNLKEEKILIQLDTEAQRFDFTPESHILNRFGVFTQLSVTPLDLILAQKCYAVLNRPRNKGRDFFDIVFLLGRNIKPNYAYLEQKVNIRTPAELKERLLAHCEKLDMNEQGRDVAKFLFNPNDVRRVVLFQAIVKQTEL</sequence>